<dbReference type="Proteomes" id="UP000198341">
    <property type="component" value="Chromosome 7"/>
</dbReference>
<dbReference type="Pfam" id="PF14826">
    <property type="entry name" value="FACT-Spt16_Nlob"/>
    <property type="match status" value="1"/>
</dbReference>
<evidence type="ECO:0000256" key="8">
    <source>
        <dbReference type="ARBA" id="ARBA00023204"/>
    </source>
</evidence>
<comment type="similarity">
    <text evidence="1 10">Belongs to the peptidase M24 family. SPT16 subfamily.</text>
</comment>
<feature type="domain" description="Histone chaperone RTT106/FACT complex subunit SPT16-like middle" evidence="15">
    <location>
        <begin position="846"/>
        <end position="936"/>
    </location>
</feature>
<evidence type="ECO:0000256" key="1">
    <source>
        <dbReference type="ARBA" id="ARBA00010779"/>
    </source>
</evidence>
<dbReference type="EMBL" id="FO082272">
    <property type="protein sequence ID" value="CCO66124.1"/>
    <property type="molecule type" value="Genomic_DNA"/>
</dbReference>
<evidence type="ECO:0000313" key="16">
    <source>
        <dbReference type="EMBL" id="CCO66124.1"/>
    </source>
</evidence>
<dbReference type="InterPro" id="IPR029148">
    <property type="entry name" value="FACT-SPT16_Nlobe"/>
</dbReference>
<evidence type="ECO:0000256" key="5">
    <source>
        <dbReference type="ARBA" id="ARBA00023015"/>
    </source>
</evidence>
<sequence length="1062" mass="118707">MSSNEQQKKSEKGPSVDLDACGSRLKSLYTIWNSNENHQLFNDADALLIGSGANKEEELRYLKAVSLQIWLFSYELPDTVIAFINKGGETNGNEMHAIASGKKAKLLENARETIERAIGGTLRVHSKPKHEDGSQQVDALVTILKEKCTKIGACSKELNEGNLMQTTVEKLGGKEQFADATSGIACVLSKKDQKEMKFVDDAVKLCSEAMKFAVSEVENAIEDELKISHVKLSEKTEDAILAPGKTLGLKDISHEDVDICYPPIFQSGGEYDLKYNAVCSEKKLHFGSTPAVIHVSLGARHTQYCANIGRTYLIDPTETQEAVYEACLKAQDAAVEALKPGKLCKDVYAAAQKALEEAEKENEKLKDMNLSSKLNKNVGSILGLEFKDAFYMLSGKCESAIEEGMIFNVALGVNGLEETSADEKSKSRHYAIMIADSVQVTADGIANKELTKNTKKLSDVSYAVNESDEEDDDDGAEEDKDIANTGARGGVILDAKTRGDEAVTAKAEADRQRKQKALADKKNAETYDRLMNAQNDVEKGGKGAGASADFVAYKSVTDVPAPRKELVIAVDNDREAVLLPVCGMLVPFHVLAIKSCSVSQDAGASFIRINFQVPMGASAAANAGYLPAIRFPNNIFLKELSYRSSDPRHANFVVNEIKTLRRNVVARETERAERATLVRQAKLQLTSGRVHRLTGLWMLPTFGGRGGRKAGTLEAHANGLRYIGAKMDEQVDIMYENIRSCFFQPAKKEVKTLIHFHLKDPIMIGKKKTHDVQFYQEVIEATENLDGSRKNMYDPDEIEEEQRERERQKRVQKEFAQFCKRVQEIWEKDFPNMGLEFDSPYHDLAFDGVAYKSTARIVPTASCLVELIEFPPLVIHAKDIEIVNLERVGYHLKNFDMAIIFKDFNKDVHRIDQIPSKNLDNIKQWLTTLEVKYYEGKANLNWKPLLRQIKEDPESWLEAGGWEFLNNEPSSDEEDAEGSDPESEFEPSSDEDESESESESESMYDEDDEDEDASADEDDDDDDDEEVLDWDEMEEKARKEDEEASDEDRRGDKRKKKSSKHR</sequence>
<keyword evidence="5 10" id="KW-0805">Transcription regulation</keyword>
<dbReference type="GO" id="GO:0035101">
    <property type="term" value="C:FACT complex"/>
    <property type="evidence" value="ECO:0007669"/>
    <property type="project" value="UniProtKB-UniRule"/>
</dbReference>
<evidence type="ECO:0000256" key="7">
    <source>
        <dbReference type="ARBA" id="ARBA00023163"/>
    </source>
</evidence>
<dbReference type="InterPro" id="IPR036005">
    <property type="entry name" value="Creatinase/aminopeptidase-like"/>
</dbReference>
<dbReference type="InterPro" id="IPR048969">
    <property type="entry name" value="FACT_SPT16_C"/>
</dbReference>
<dbReference type="Pfam" id="PF21091">
    <property type="entry name" value="SPT16_C"/>
    <property type="match status" value="1"/>
</dbReference>
<dbReference type="SMART" id="SM01287">
    <property type="entry name" value="Rtt106"/>
    <property type="match status" value="1"/>
</dbReference>
<dbReference type="SMART" id="SM01285">
    <property type="entry name" value="FACT-Spt16_Nlob"/>
    <property type="match status" value="1"/>
</dbReference>
<accession>K8FHS5</accession>
<gene>
    <name evidence="16" type="ORF">Bathy07g02750</name>
</gene>
<feature type="region of interest" description="Disordered" evidence="12">
    <location>
        <begin position="964"/>
        <end position="1062"/>
    </location>
</feature>
<dbReference type="AlphaFoldDB" id="K8FHS5"/>
<dbReference type="Gene3D" id="3.40.350.10">
    <property type="entry name" value="Creatinase/prolidase N-terminal domain"/>
    <property type="match status" value="1"/>
</dbReference>
<dbReference type="GO" id="GO:0006281">
    <property type="term" value="P:DNA repair"/>
    <property type="evidence" value="ECO:0007669"/>
    <property type="project" value="UniProtKB-UniRule"/>
</dbReference>
<dbReference type="Gene3D" id="3.90.230.10">
    <property type="entry name" value="Creatinase/methionine aminopeptidase superfamily"/>
    <property type="match status" value="1"/>
</dbReference>
<comment type="subunit">
    <text evidence="10">Component of the FACT complex.</text>
</comment>
<dbReference type="Gene3D" id="2.30.29.210">
    <property type="entry name" value="FACT complex subunit Spt16p/Cdc68p"/>
    <property type="match status" value="1"/>
</dbReference>
<dbReference type="GO" id="GO:0031491">
    <property type="term" value="F:nucleosome binding"/>
    <property type="evidence" value="ECO:0007669"/>
    <property type="project" value="TreeGrafter"/>
</dbReference>
<dbReference type="eggNOG" id="KOG1189">
    <property type="taxonomic scope" value="Eukaryota"/>
</dbReference>
<dbReference type="OrthoDB" id="10251642at2759"/>
<dbReference type="Gene3D" id="2.30.29.150">
    <property type="match status" value="1"/>
</dbReference>
<evidence type="ECO:0000256" key="12">
    <source>
        <dbReference type="SAM" id="MobiDB-lite"/>
    </source>
</evidence>
<keyword evidence="17" id="KW-1185">Reference proteome</keyword>
<dbReference type="STRING" id="41875.K8FHS5"/>
<keyword evidence="2 10" id="KW-0158">Chromosome</keyword>
<evidence type="ECO:0000256" key="3">
    <source>
        <dbReference type="ARBA" id="ARBA00022705"/>
    </source>
</evidence>
<reference evidence="16 17" key="1">
    <citation type="submission" date="2011-10" db="EMBL/GenBank/DDBJ databases">
        <authorList>
            <person name="Genoscope - CEA"/>
        </authorList>
    </citation>
    <scope>NUCLEOTIDE SEQUENCE [LARGE SCALE GENOMIC DNA]</scope>
    <source>
        <strain evidence="16 17">RCC 1105</strain>
    </source>
</reference>
<feature type="coiled-coil region" evidence="11">
    <location>
        <begin position="348"/>
        <end position="375"/>
    </location>
</feature>
<feature type="domain" description="FACT complex subunit SPT16 N-terminal lobe" evidence="13">
    <location>
        <begin position="16"/>
        <end position="184"/>
    </location>
</feature>
<dbReference type="Pfam" id="PF08512">
    <property type="entry name" value="Rttp106-like_middle"/>
    <property type="match status" value="1"/>
</dbReference>
<evidence type="ECO:0000256" key="2">
    <source>
        <dbReference type="ARBA" id="ARBA00022454"/>
    </source>
</evidence>
<dbReference type="GO" id="GO:0006368">
    <property type="term" value="P:transcription elongation by RNA polymerase II"/>
    <property type="evidence" value="ECO:0007669"/>
    <property type="project" value="TreeGrafter"/>
</dbReference>
<dbReference type="Pfam" id="PF24824">
    <property type="entry name" value="PH_SPT16"/>
    <property type="match status" value="1"/>
</dbReference>
<dbReference type="GeneID" id="19014764"/>
<evidence type="ECO:0000256" key="6">
    <source>
        <dbReference type="ARBA" id="ARBA00023054"/>
    </source>
</evidence>
<feature type="compositionally biased region" description="Basic residues" evidence="12">
    <location>
        <begin position="1052"/>
        <end position="1062"/>
    </location>
</feature>
<keyword evidence="9 10" id="KW-0539">Nucleus</keyword>
<dbReference type="SMART" id="SM01286">
    <property type="entry name" value="SPT16"/>
    <property type="match status" value="1"/>
</dbReference>
<evidence type="ECO:0000256" key="4">
    <source>
        <dbReference type="ARBA" id="ARBA00022763"/>
    </source>
</evidence>
<dbReference type="Pfam" id="PF08644">
    <property type="entry name" value="SPT16"/>
    <property type="match status" value="1"/>
</dbReference>
<organism evidence="16 17">
    <name type="scientific">Bathycoccus prasinos</name>
    <dbReference type="NCBI Taxonomy" id="41875"/>
    <lineage>
        <taxon>Eukaryota</taxon>
        <taxon>Viridiplantae</taxon>
        <taxon>Chlorophyta</taxon>
        <taxon>Mamiellophyceae</taxon>
        <taxon>Mamiellales</taxon>
        <taxon>Bathycoccaceae</taxon>
        <taxon>Bathycoccus</taxon>
    </lineage>
</organism>
<keyword evidence="3 10" id="KW-0235">DNA replication</keyword>
<dbReference type="InterPro" id="IPR029149">
    <property type="entry name" value="Creatin/AminoP/Spt16_N"/>
</dbReference>
<comment type="subcellular location">
    <subcellularLocation>
        <location evidence="10">Nucleus</location>
    </subcellularLocation>
    <subcellularLocation>
        <location evidence="10">Chromosome</location>
    </subcellularLocation>
</comment>
<evidence type="ECO:0000256" key="9">
    <source>
        <dbReference type="ARBA" id="ARBA00023242"/>
    </source>
</evidence>
<keyword evidence="6 11" id="KW-0175">Coiled coil</keyword>
<dbReference type="InterPro" id="IPR011993">
    <property type="entry name" value="PH-like_dom_sf"/>
</dbReference>
<feature type="compositionally biased region" description="Acidic residues" evidence="12">
    <location>
        <begin position="466"/>
        <end position="480"/>
    </location>
</feature>
<dbReference type="PANTHER" id="PTHR13980:SF15">
    <property type="entry name" value="FACT COMPLEX SUBUNIT SPT16"/>
    <property type="match status" value="1"/>
</dbReference>
<protein>
    <recommendedName>
        <fullName evidence="10">FACT complex subunit</fullName>
    </recommendedName>
</protein>
<evidence type="ECO:0000256" key="11">
    <source>
        <dbReference type="SAM" id="Coils"/>
    </source>
</evidence>
<keyword evidence="4 10" id="KW-0227">DNA damage</keyword>
<dbReference type="PANTHER" id="PTHR13980">
    <property type="entry name" value="CDC68 RELATED"/>
    <property type="match status" value="1"/>
</dbReference>
<feature type="compositionally biased region" description="Acidic residues" evidence="12">
    <location>
        <begin position="970"/>
        <end position="1034"/>
    </location>
</feature>
<evidence type="ECO:0000259" key="14">
    <source>
        <dbReference type="SMART" id="SM01286"/>
    </source>
</evidence>
<proteinExistence type="inferred from homology"/>
<evidence type="ECO:0000259" key="15">
    <source>
        <dbReference type="SMART" id="SM01287"/>
    </source>
</evidence>
<dbReference type="InterPro" id="IPR056595">
    <property type="entry name" value="Fact-SPT16_PH"/>
</dbReference>
<dbReference type="SUPFAM" id="SSF55920">
    <property type="entry name" value="Creatinase/aminopeptidase"/>
    <property type="match status" value="1"/>
</dbReference>
<dbReference type="Gene3D" id="2.30.29.30">
    <property type="entry name" value="Pleckstrin-homology domain (PH domain)/Phosphotyrosine-binding domain (PTB)"/>
    <property type="match status" value="1"/>
</dbReference>
<dbReference type="RefSeq" id="XP_007512036.1">
    <property type="nucleotide sequence ID" value="XM_007511974.1"/>
</dbReference>
<evidence type="ECO:0000256" key="10">
    <source>
        <dbReference type="RuleBase" id="RU367052"/>
    </source>
</evidence>
<dbReference type="Pfam" id="PF00557">
    <property type="entry name" value="Peptidase_M24"/>
    <property type="match status" value="1"/>
</dbReference>
<keyword evidence="8 10" id="KW-0234">DNA repair</keyword>
<dbReference type="FunFam" id="2.30.29.30:FF:000017">
    <property type="entry name" value="FACT complex subunit SPT16"/>
    <property type="match status" value="1"/>
</dbReference>
<evidence type="ECO:0000259" key="13">
    <source>
        <dbReference type="SMART" id="SM01285"/>
    </source>
</evidence>
<dbReference type="FunFam" id="3.90.230.10:FF:000005">
    <property type="entry name" value="FACT complex subunit spt16"/>
    <property type="match status" value="1"/>
</dbReference>
<dbReference type="InterPro" id="IPR013719">
    <property type="entry name" value="RTT106/SPT16-like_middle_dom"/>
</dbReference>
<dbReference type="FunFam" id="2.30.29.150:FF:000004">
    <property type="entry name" value="FACT complex subunit SPT16"/>
    <property type="match status" value="1"/>
</dbReference>
<feature type="domain" description="FACT complex subunit SPT16 middle" evidence="14">
    <location>
        <begin position="568"/>
        <end position="722"/>
    </location>
</feature>
<dbReference type="InterPro" id="IPR013953">
    <property type="entry name" value="FACT_SPT16_M"/>
</dbReference>
<dbReference type="InterPro" id="IPR040258">
    <property type="entry name" value="Spt16"/>
</dbReference>
<feature type="compositionally biased region" description="Basic and acidic residues" evidence="12">
    <location>
        <begin position="1035"/>
        <end position="1051"/>
    </location>
</feature>
<feature type="region of interest" description="Disordered" evidence="12">
    <location>
        <begin position="464"/>
        <end position="483"/>
    </location>
</feature>
<dbReference type="GO" id="GO:0006260">
    <property type="term" value="P:DNA replication"/>
    <property type="evidence" value="ECO:0007669"/>
    <property type="project" value="UniProtKB-KW"/>
</dbReference>
<evidence type="ECO:0000313" key="17">
    <source>
        <dbReference type="Proteomes" id="UP000198341"/>
    </source>
</evidence>
<keyword evidence="7 10" id="KW-0804">Transcription</keyword>
<name>K8FHS5_9CHLO</name>
<dbReference type="InterPro" id="IPR000994">
    <property type="entry name" value="Pept_M24"/>
</dbReference>
<dbReference type="KEGG" id="bpg:Bathy07g02750"/>
<comment type="function">
    <text evidence="10">Component of the FACT complex, a general chromatin factor that acts to reorganize nucleosomes. The FACT complex is involved in multiple processes that require DNA as a template such as mRNA elongation, DNA replication and DNA repair. During transcription elongation the FACT complex acts as a histone chaperone that both destabilizes and restores nucleosomal structure. It facilitates the passage of RNA polymerase II and transcription by promoting the dissociation of one histone H2A-H2B dimer from the nucleosome, then subsequently promotes the reestablishment of the nucleosome following the passage of RNA polymerase II.</text>
</comment>